<dbReference type="CDD" id="cd14748">
    <property type="entry name" value="PBP2_UgpB"/>
    <property type="match status" value="1"/>
</dbReference>
<dbReference type="PANTHER" id="PTHR30061:SF50">
    <property type="entry name" value="MALTOSE_MALTODEXTRIN-BINDING PERIPLASMIC PROTEIN"/>
    <property type="match status" value="1"/>
</dbReference>
<dbReference type="Pfam" id="PF13416">
    <property type="entry name" value="SBP_bac_8"/>
    <property type="match status" value="1"/>
</dbReference>
<protein>
    <submittedName>
        <fullName evidence="5">Sugar ABC transporter substrate-binding protein</fullName>
    </submittedName>
</protein>
<evidence type="ECO:0000256" key="4">
    <source>
        <dbReference type="SAM" id="SignalP"/>
    </source>
</evidence>
<comment type="similarity">
    <text evidence="1">Belongs to the bacterial solute-binding protein 1 family.</text>
</comment>
<dbReference type="EMBL" id="BONF01000022">
    <property type="protein sequence ID" value="GIF82638.1"/>
    <property type="molecule type" value="Genomic_DNA"/>
</dbReference>
<accession>A0A8J3JPX5</accession>
<evidence type="ECO:0000313" key="6">
    <source>
        <dbReference type="Proteomes" id="UP000601223"/>
    </source>
</evidence>
<organism evidence="5 6">
    <name type="scientific">Catellatospora bangladeshensis</name>
    <dbReference type="NCBI Taxonomy" id="310355"/>
    <lineage>
        <taxon>Bacteria</taxon>
        <taxon>Bacillati</taxon>
        <taxon>Actinomycetota</taxon>
        <taxon>Actinomycetes</taxon>
        <taxon>Micromonosporales</taxon>
        <taxon>Micromonosporaceae</taxon>
        <taxon>Catellatospora</taxon>
    </lineage>
</organism>
<name>A0A8J3JPX5_9ACTN</name>
<dbReference type="Proteomes" id="UP000601223">
    <property type="component" value="Unassembled WGS sequence"/>
</dbReference>
<reference evidence="5 6" key="1">
    <citation type="submission" date="2021-01" db="EMBL/GenBank/DDBJ databases">
        <title>Whole genome shotgun sequence of Catellatospora bangladeshensis NBRC 107357.</title>
        <authorList>
            <person name="Komaki H."/>
            <person name="Tamura T."/>
        </authorList>
    </citation>
    <scope>NUCLEOTIDE SEQUENCE [LARGE SCALE GENOMIC DNA]</scope>
    <source>
        <strain evidence="5 6">NBRC 107357</strain>
    </source>
</reference>
<sequence length="441" mass="47563">MHRALKRRTTLVVGVAVALTMFSACTPAEAPKPIATPGVEPTGTVELWHFFTDREAKALDDTLARFKAKYPKVTLTVKGGQDDAKVTTAIGAGTGPDVAISYSTDIVGKFCAAGAWVDLNPYLQRDGVDLTAIPEVARSYTEFRGKRCAMPFLADAYGFYFNKAMFAEAGLTEAPKTLAELSDMAKKLTKRKPDGTIERAGFLPLFGFYENSPSHFAPMAGAKWLNADGTSAIGADPAWKALLTWQKELVDWYGYDKLEKFRASLGDEWSADNAFHKGKIAMAVDGEWRMAFLKDQAPEVQFGVAPLPVLYASHAGAGYISGNVIGVSRTARNPEAAWALIKFLTTETDSIVELSNGIRNVPTTTAALTSPQLHVDPAFQVFLDIFANPNSGTTPPSAIGPGYQDTLSEFLMAWQSGSKKDLAAGLADVDTRVNKMIELAG</sequence>
<keyword evidence="3 4" id="KW-0732">Signal</keyword>
<evidence type="ECO:0000256" key="2">
    <source>
        <dbReference type="ARBA" id="ARBA00022448"/>
    </source>
</evidence>
<dbReference type="InterPro" id="IPR006059">
    <property type="entry name" value="SBP"/>
</dbReference>
<evidence type="ECO:0000256" key="1">
    <source>
        <dbReference type="ARBA" id="ARBA00008520"/>
    </source>
</evidence>
<dbReference type="SUPFAM" id="SSF53850">
    <property type="entry name" value="Periplasmic binding protein-like II"/>
    <property type="match status" value="1"/>
</dbReference>
<proteinExistence type="inferred from homology"/>
<keyword evidence="6" id="KW-1185">Reference proteome</keyword>
<dbReference type="GO" id="GO:0055052">
    <property type="term" value="C:ATP-binding cassette (ABC) transporter complex, substrate-binding subunit-containing"/>
    <property type="evidence" value="ECO:0007669"/>
    <property type="project" value="TreeGrafter"/>
</dbReference>
<evidence type="ECO:0000256" key="3">
    <source>
        <dbReference type="ARBA" id="ARBA00022729"/>
    </source>
</evidence>
<dbReference type="GO" id="GO:0015768">
    <property type="term" value="P:maltose transport"/>
    <property type="evidence" value="ECO:0007669"/>
    <property type="project" value="TreeGrafter"/>
</dbReference>
<feature type="chain" id="PRO_5035214513" evidence="4">
    <location>
        <begin position="31"/>
        <end position="441"/>
    </location>
</feature>
<dbReference type="PROSITE" id="PS51257">
    <property type="entry name" value="PROKAR_LIPOPROTEIN"/>
    <property type="match status" value="1"/>
</dbReference>
<dbReference type="AlphaFoldDB" id="A0A8J3JPX5"/>
<dbReference type="RefSeq" id="WP_203748207.1">
    <property type="nucleotide sequence ID" value="NZ_BONF01000022.1"/>
</dbReference>
<keyword evidence="2" id="KW-0813">Transport</keyword>
<gene>
    <name evidence="5" type="ORF">Cba03nite_39870</name>
</gene>
<comment type="caution">
    <text evidence="5">The sequence shown here is derived from an EMBL/GenBank/DDBJ whole genome shotgun (WGS) entry which is preliminary data.</text>
</comment>
<evidence type="ECO:0000313" key="5">
    <source>
        <dbReference type="EMBL" id="GIF82638.1"/>
    </source>
</evidence>
<dbReference type="GO" id="GO:0042956">
    <property type="term" value="P:maltodextrin transmembrane transport"/>
    <property type="evidence" value="ECO:0007669"/>
    <property type="project" value="TreeGrafter"/>
</dbReference>
<dbReference type="PANTHER" id="PTHR30061">
    <property type="entry name" value="MALTOSE-BINDING PERIPLASMIC PROTEIN"/>
    <property type="match status" value="1"/>
</dbReference>
<dbReference type="Gene3D" id="3.40.190.10">
    <property type="entry name" value="Periplasmic binding protein-like II"/>
    <property type="match status" value="2"/>
</dbReference>
<dbReference type="GO" id="GO:1901982">
    <property type="term" value="F:maltose binding"/>
    <property type="evidence" value="ECO:0007669"/>
    <property type="project" value="TreeGrafter"/>
</dbReference>
<feature type="signal peptide" evidence="4">
    <location>
        <begin position="1"/>
        <end position="30"/>
    </location>
</feature>